<feature type="region of interest" description="Disordered" evidence="1">
    <location>
        <begin position="1"/>
        <end position="31"/>
    </location>
</feature>
<keyword evidence="3" id="KW-1185">Reference proteome</keyword>
<reference evidence="2 3" key="1">
    <citation type="submission" date="2023-03" db="EMBL/GenBank/DDBJ databases">
        <title>High recombination rates correlate with genetic variation in Cardiocondyla obscurior ants.</title>
        <authorList>
            <person name="Errbii M."/>
        </authorList>
    </citation>
    <scope>NUCLEOTIDE SEQUENCE [LARGE SCALE GENOMIC DNA]</scope>
    <source>
        <strain evidence="2">Alpha-2009</strain>
        <tissue evidence="2">Whole body</tissue>
    </source>
</reference>
<name>A0AAW2GST5_9HYME</name>
<proteinExistence type="predicted"/>
<feature type="compositionally biased region" description="Basic and acidic residues" evidence="1">
    <location>
        <begin position="1"/>
        <end position="21"/>
    </location>
</feature>
<evidence type="ECO:0000256" key="1">
    <source>
        <dbReference type="SAM" id="MobiDB-lite"/>
    </source>
</evidence>
<gene>
    <name evidence="2" type="ORF">PUN28_002164</name>
</gene>
<organism evidence="2 3">
    <name type="scientific">Cardiocondyla obscurior</name>
    <dbReference type="NCBI Taxonomy" id="286306"/>
    <lineage>
        <taxon>Eukaryota</taxon>
        <taxon>Metazoa</taxon>
        <taxon>Ecdysozoa</taxon>
        <taxon>Arthropoda</taxon>
        <taxon>Hexapoda</taxon>
        <taxon>Insecta</taxon>
        <taxon>Pterygota</taxon>
        <taxon>Neoptera</taxon>
        <taxon>Endopterygota</taxon>
        <taxon>Hymenoptera</taxon>
        <taxon>Apocrita</taxon>
        <taxon>Aculeata</taxon>
        <taxon>Formicoidea</taxon>
        <taxon>Formicidae</taxon>
        <taxon>Myrmicinae</taxon>
        <taxon>Cardiocondyla</taxon>
    </lineage>
</organism>
<evidence type="ECO:0000313" key="3">
    <source>
        <dbReference type="Proteomes" id="UP001430953"/>
    </source>
</evidence>
<accession>A0AAW2GST5</accession>
<dbReference type="AlphaFoldDB" id="A0AAW2GST5"/>
<evidence type="ECO:0000313" key="2">
    <source>
        <dbReference type="EMBL" id="KAL0130330.1"/>
    </source>
</evidence>
<protein>
    <submittedName>
        <fullName evidence="2">Uncharacterized protein</fullName>
    </submittedName>
</protein>
<dbReference type="EMBL" id="JADYXP020000002">
    <property type="protein sequence ID" value="KAL0130330.1"/>
    <property type="molecule type" value="Genomic_DNA"/>
</dbReference>
<sequence length="97" mass="10986">MRLDGSVRFRVNTDSDSEQKLSRGRASSASTRDSWCSFQSTRYLRTLRLAGPVAVATRDSADCYGFWHSNSRRYIGAAAARTVTYKHRILSHSRRAN</sequence>
<comment type="caution">
    <text evidence="2">The sequence shown here is derived from an EMBL/GenBank/DDBJ whole genome shotgun (WGS) entry which is preliminary data.</text>
</comment>
<dbReference type="Proteomes" id="UP001430953">
    <property type="component" value="Unassembled WGS sequence"/>
</dbReference>